<dbReference type="OrthoDB" id="2016434at2759"/>
<dbReference type="Gene3D" id="1.10.8.60">
    <property type="match status" value="1"/>
</dbReference>
<reference evidence="3" key="1">
    <citation type="submission" date="2022-04" db="EMBL/GenBank/DDBJ databases">
        <title>Carnegiea gigantea Genome sequencing and assembly v2.</title>
        <authorList>
            <person name="Copetti D."/>
            <person name="Sanderson M.J."/>
            <person name="Burquez A."/>
            <person name="Wojciechowski M.F."/>
        </authorList>
    </citation>
    <scope>NUCLEOTIDE SEQUENCE</scope>
    <source>
        <strain evidence="3">SGP5-SGP5p</strain>
        <tissue evidence="3">Aerial part</tissue>
    </source>
</reference>
<dbReference type="PANTHER" id="PTHR23076:SF58">
    <property type="entry name" value="INACTIVE ATP-DEPENDENT ZINC METALLOPROTEASE FTSHI 5, CHLOROPLASTIC-RELATED"/>
    <property type="match status" value="1"/>
</dbReference>
<dbReference type="SUPFAM" id="SSF140990">
    <property type="entry name" value="FtsH protease domain-like"/>
    <property type="match status" value="1"/>
</dbReference>
<dbReference type="InterPro" id="IPR037219">
    <property type="entry name" value="Peptidase_M41-like"/>
</dbReference>
<dbReference type="EMBL" id="JAKOGI010002732">
    <property type="protein sequence ID" value="KAJ8421422.1"/>
    <property type="molecule type" value="Genomic_DNA"/>
</dbReference>
<dbReference type="InterPro" id="IPR003959">
    <property type="entry name" value="ATPase_AAA_core"/>
</dbReference>
<keyword evidence="1" id="KW-0809">Transit peptide</keyword>
<dbReference type="InterPro" id="IPR003593">
    <property type="entry name" value="AAA+_ATPase"/>
</dbReference>
<dbReference type="GO" id="GO:0016887">
    <property type="term" value="F:ATP hydrolysis activity"/>
    <property type="evidence" value="ECO:0007669"/>
    <property type="project" value="InterPro"/>
</dbReference>
<dbReference type="GO" id="GO:0006508">
    <property type="term" value="P:proteolysis"/>
    <property type="evidence" value="ECO:0007669"/>
    <property type="project" value="InterPro"/>
</dbReference>
<proteinExistence type="predicted"/>
<dbReference type="Proteomes" id="UP001153076">
    <property type="component" value="Unassembled WGS sequence"/>
</dbReference>
<dbReference type="Gene3D" id="1.20.58.760">
    <property type="entry name" value="Peptidase M41"/>
    <property type="match status" value="1"/>
</dbReference>
<name>A0A9Q1GLE9_9CARY</name>
<dbReference type="GO" id="GO:0005524">
    <property type="term" value="F:ATP binding"/>
    <property type="evidence" value="ECO:0007669"/>
    <property type="project" value="InterPro"/>
</dbReference>
<accession>A0A9Q1GLE9</accession>
<dbReference type="SUPFAM" id="SSF52540">
    <property type="entry name" value="P-loop containing nucleoside triphosphate hydrolases"/>
    <property type="match status" value="1"/>
</dbReference>
<evidence type="ECO:0000313" key="4">
    <source>
        <dbReference type="Proteomes" id="UP001153076"/>
    </source>
</evidence>
<dbReference type="GO" id="GO:0004176">
    <property type="term" value="F:ATP-dependent peptidase activity"/>
    <property type="evidence" value="ECO:0007669"/>
    <property type="project" value="InterPro"/>
</dbReference>
<sequence>MVLPGLVEVDDAVGPLFDGEQMNFTLRIKQALKESKNLQRELESRIRKDMKKHGDEKRFIVSTPEAEVVKGFPEVELKWIFGKKEVVVPKAISIHLHHGWKRWREEAKANLKKSLLENADRGKQYVAERQERIILARDRVVAKTLFNEEKNRWEIDPIAVPYAVSMNLVEYARIRHDWGAMYIGLKGEDKEFFVNIKEFEILSEYCGGFDGLYFKMIASGVPTAVQLMWIPLSELSIYQQTLLMARLSHKLFNGIWNTRVVSIGRERILKNVKNINEDIMMMIVFPTVEFLMPHPVRMFLGMAWPEEIDDIVTSGWYLKWQSEMDVSFKSRKKDDTLWSLWFLLRIALCGFVLYHVFRFLKKKVPRLLGFGPYRRDPNVRKLGRLRGYFKYKKRTIVRTRIAGTDPIETAFDNMKRVKNPPIRLKDFASIESMREEINEVVAFLQNPSAFQKLGARAPRGVLIVGEIGTGKTSLALAIAAEARVPVVQVKPQQLEAGLWVGQGASNVRELFQTARELVDLNSPYFQFEKQDGVVLMATTRNLKQIDQALCRPGRMDRIFHLRFPTQEEREKILQIAARETMDPDLIDFVDWEKVAGKTALLRPIDLKVVPVALEGSAFRNKFLDTDELISYCGWYATFSGAIPNWLRKTEVARKISNLLVNHLGLTLMKEDLENVVDLMEPYGLISNGIELYSPADWTWEAKFPHAVWAAGRGLIALLLPNFDIVHNLWLEPLAWEGIGCTKITKANNEGSMSGNVATISYLEKKLVFCFGSHIASQMLLPLGEENLLSASELRQAQEIATRMVIEYGFGPDDNPAIYFHGNAVFNLAHDKAKDMLKKNQKVLENIVDELLEFEVLTRKDLERIMESNGGIWEKEPFSFLRIYDNESWSVRYLDRDSTSGPARLGAAT</sequence>
<dbReference type="Pfam" id="PF00004">
    <property type="entry name" value="AAA"/>
    <property type="match status" value="1"/>
</dbReference>
<gene>
    <name evidence="3" type="ORF">Cgig2_030837</name>
</gene>
<organism evidence="3 4">
    <name type="scientific">Carnegiea gigantea</name>
    <dbReference type="NCBI Taxonomy" id="171969"/>
    <lineage>
        <taxon>Eukaryota</taxon>
        <taxon>Viridiplantae</taxon>
        <taxon>Streptophyta</taxon>
        <taxon>Embryophyta</taxon>
        <taxon>Tracheophyta</taxon>
        <taxon>Spermatophyta</taxon>
        <taxon>Magnoliopsida</taxon>
        <taxon>eudicotyledons</taxon>
        <taxon>Gunneridae</taxon>
        <taxon>Pentapetalae</taxon>
        <taxon>Caryophyllales</taxon>
        <taxon>Cactineae</taxon>
        <taxon>Cactaceae</taxon>
        <taxon>Cactoideae</taxon>
        <taxon>Echinocereeae</taxon>
        <taxon>Carnegiea</taxon>
    </lineage>
</organism>
<evidence type="ECO:0000313" key="3">
    <source>
        <dbReference type="EMBL" id="KAJ8421422.1"/>
    </source>
</evidence>
<evidence type="ECO:0000259" key="2">
    <source>
        <dbReference type="SMART" id="SM00382"/>
    </source>
</evidence>
<dbReference type="PANTHER" id="PTHR23076">
    <property type="entry name" value="METALLOPROTEASE M41 FTSH"/>
    <property type="match status" value="1"/>
</dbReference>
<dbReference type="AlphaFoldDB" id="A0A9Q1GLE9"/>
<dbReference type="GO" id="GO:0009535">
    <property type="term" value="C:chloroplast thylakoid membrane"/>
    <property type="evidence" value="ECO:0007669"/>
    <property type="project" value="TreeGrafter"/>
</dbReference>
<keyword evidence="4" id="KW-1185">Reference proteome</keyword>
<comment type="caution">
    <text evidence="3">The sequence shown here is derived from an EMBL/GenBank/DDBJ whole genome shotgun (WGS) entry which is preliminary data.</text>
</comment>
<protein>
    <recommendedName>
        <fullName evidence="2">AAA+ ATPase domain-containing protein</fullName>
    </recommendedName>
</protein>
<dbReference type="InterPro" id="IPR027417">
    <property type="entry name" value="P-loop_NTPase"/>
</dbReference>
<dbReference type="GO" id="GO:0004222">
    <property type="term" value="F:metalloendopeptidase activity"/>
    <property type="evidence" value="ECO:0007669"/>
    <property type="project" value="InterPro"/>
</dbReference>
<evidence type="ECO:0000256" key="1">
    <source>
        <dbReference type="ARBA" id="ARBA00022946"/>
    </source>
</evidence>
<dbReference type="Gene3D" id="3.40.50.300">
    <property type="entry name" value="P-loop containing nucleotide triphosphate hydrolases"/>
    <property type="match status" value="2"/>
</dbReference>
<feature type="domain" description="AAA+ ATPase" evidence="2">
    <location>
        <begin position="457"/>
        <end position="565"/>
    </location>
</feature>
<dbReference type="SMART" id="SM00382">
    <property type="entry name" value="AAA"/>
    <property type="match status" value="1"/>
</dbReference>